<evidence type="ECO:0000256" key="6">
    <source>
        <dbReference type="ARBA" id="ARBA00023136"/>
    </source>
</evidence>
<evidence type="ECO:0000256" key="4">
    <source>
        <dbReference type="ARBA" id="ARBA00022692"/>
    </source>
</evidence>
<name>A0A6N8U8C3_9FIRM</name>
<evidence type="ECO:0000313" key="9">
    <source>
        <dbReference type="EMBL" id="MXQ73604.1"/>
    </source>
</evidence>
<proteinExistence type="inferred from homology"/>
<feature type="transmembrane region" description="Helical" evidence="8">
    <location>
        <begin position="21"/>
        <end position="43"/>
    </location>
</feature>
<dbReference type="GO" id="GO:0140911">
    <property type="term" value="F:pore-forming activity"/>
    <property type="evidence" value="ECO:0007669"/>
    <property type="project" value="InterPro"/>
</dbReference>
<feature type="transmembrane region" description="Helical" evidence="8">
    <location>
        <begin position="55"/>
        <end position="74"/>
    </location>
</feature>
<keyword evidence="7" id="KW-0862">Zinc</keyword>
<feature type="transmembrane region" description="Helical" evidence="8">
    <location>
        <begin position="114"/>
        <end position="133"/>
    </location>
</feature>
<dbReference type="InterPro" id="IPR004254">
    <property type="entry name" value="AdipoR/HlyIII-related"/>
</dbReference>
<keyword evidence="4 8" id="KW-0812">Transmembrane</keyword>
<feature type="binding site" evidence="7">
    <location>
        <position position="199"/>
    </location>
    <ligand>
        <name>Zn(2+)</name>
        <dbReference type="ChEBI" id="CHEBI:29105"/>
    </ligand>
</feature>
<protein>
    <submittedName>
        <fullName evidence="9">Hemolysin III family protein</fullName>
    </submittedName>
</protein>
<dbReference type="PANTHER" id="PTHR20855">
    <property type="entry name" value="ADIPOR/PROGESTIN RECEPTOR-RELATED"/>
    <property type="match status" value="1"/>
</dbReference>
<comment type="similarity">
    <text evidence="2">Belongs to the UPF0073 (Hly-III) family.</text>
</comment>
<dbReference type="PANTHER" id="PTHR20855:SF3">
    <property type="entry name" value="LD03007P"/>
    <property type="match status" value="1"/>
</dbReference>
<evidence type="ECO:0000256" key="1">
    <source>
        <dbReference type="ARBA" id="ARBA00004651"/>
    </source>
</evidence>
<dbReference type="AlphaFoldDB" id="A0A6N8U8C3"/>
<dbReference type="EMBL" id="WUUQ01000002">
    <property type="protein sequence ID" value="MXQ73604.1"/>
    <property type="molecule type" value="Genomic_DNA"/>
</dbReference>
<gene>
    <name evidence="9" type="ORF">GSF08_06610</name>
</gene>
<evidence type="ECO:0000313" key="10">
    <source>
        <dbReference type="Proteomes" id="UP000434036"/>
    </source>
</evidence>
<evidence type="ECO:0000256" key="2">
    <source>
        <dbReference type="ARBA" id="ARBA00008488"/>
    </source>
</evidence>
<dbReference type="GO" id="GO:0046872">
    <property type="term" value="F:metal ion binding"/>
    <property type="evidence" value="ECO:0007669"/>
    <property type="project" value="UniProtKB-KW"/>
</dbReference>
<keyword evidence="10" id="KW-1185">Reference proteome</keyword>
<keyword evidence="7" id="KW-0479">Metal-binding</keyword>
<dbReference type="NCBIfam" id="TIGR01065">
    <property type="entry name" value="hlyIII"/>
    <property type="match status" value="1"/>
</dbReference>
<comment type="subcellular location">
    <subcellularLocation>
        <location evidence="1">Cell membrane</location>
        <topology evidence="1">Multi-pass membrane protein</topology>
    </subcellularLocation>
</comment>
<evidence type="ECO:0000256" key="5">
    <source>
        <dbReference type="ARBA" id="ARBA00022989"/>
    </source>
</evidence>
<keyword evidence="3" id="KW-1003">Cell membrane</keyword>
<feature type="transmembrane region" description="Helical" evidence="8">
    <location>
        <begin position="86"/>
        <end position="108"/>
    </location>
</feature>
<comment type="caution">
    <text evidence="9">The sequence shown here is derived from an EMBL/GenBank/DDBJ whole genome shotgun (WGS) entry which is preliminary data.</text>
</comment>
<reference evidence="9 10" key="1">
    <citation type="submission" date="2019-12" db="EMBL/GenBank/DDBJ databases">
        <authorList>
            <person name="Yang R."/>
        </authorList>
    </citation>
    <scope>NUCLEOTIDE SEQUENCE [LARGE SCALE GENOMIC DNA]</scope>
    <source>
        <strain evidence="9 10">DONG20-135</strain>
    </source>
</reference>
<dbReference type="InterPro" id="IPR005744">
    <property type="entry name" value="Hy-lIII"/>
</dbReference>
<accession>A0A6N8U8C3</accession>
<feature type="transmembrane region" description="Helical" evidence="8">
    <location>
        <begin position="167"/>
        <end position="186"/>
    </location>
</feature>
<keyword evidence="6 8" id="KW-0472">Membrane</keyword>
<feature type="binding site" evidence="7">
    <location>
        <position position="72"/>
    </location>
    <ligand>
        <name>Zn(2+)</name>
        <dbReference type="ChEBI" id="CHEBI:29105"/>
    </ligand>
</feature>
<sequence>MRENALKKIYEVTMNEEAANAGTHIVMSLLCLIALPITAVYSYNIGGVERAIGTSIFIICLFLMFTGSAFYHITPFHTQQKFIGRIFDHIFIYFAIAGTYTPIALCLIKGWEGLLILIIQWTTVLIGIFYKIFAKKSMPIISVGIYLIMGWSAVFFLPTLLKNASPLFLGLIVLGGVLYSIGVYFYSKKEKKYYHAIWHIFINLASISHFIAVVFYM</sequence>
<dbReference type="Pfam" id="PF03006">
    <property type="entry name" value="HlyIII"/>
    <property type="match status" value="1"/>
</dbReference>
<feature type="transmembrane region" description="Helical" evidence="8">
    <location>
        <begin position="140"/>
        <end position="161"/>
    </location>
</feature>
<dbReference type="RefSeq" id="WP_160625041.1">
    <property type="nucleotide sequence ID" value="NZ_WUUQ01000002.1"/>
</dbReference>
<keyword evidence="5 8" id="KW-1133">Transmembrane helix</keyword>
<dbReference type="Proteomes" id="UP000434036">
    <property type="component" value="Unassembled WGS sequence"/>
</dbReference>
<evidence type="ECO:0000256" key="7">
    <source>
        <dbReference type="PIRSR" id="PIRSR604254-1"/>
    </source>
</evidence>
<evidence type="ECO:0000256" key="3">
    <source>
        <dbReference type="ARBA" id="ARBA00022475"/>
    </source>
</evidence>
<feature type="binding site" evidence="7">
    <location>
        <position position="195"/>
    </location>
    <ligand>
        <name>Zn(2+)</name>
        <dbReference type="ChEBI" id="CHEBI:29105"/>
    </ligand>
</feature>
<feature type="transmembrane region" description="Helical" evidence="8">
    <location>
        <begin position="193"/>
        <end position="216"/>
    </location>
</feature>
<dbReference type="GO" id="GO:0005886">
    <property type="term" value="C:plasma membrane"/>
    <property type="evidence" value="ECO:0007669"/>
    <property type="project" value="UniProtKB-SubCell"/>
</dbReference>
<organism evidence="9 10">
    <name type="scientific">Copranaerobaculum intestinale</name>
    <dbReference type="NCBI Taxonomy" id="2692629"/>
    <lineage>
        <taxon>Bacteria</taxon>
        <taxon>Bacillati</taxon>
        <taxon>Bacillota</taxon>
        <taxon>Erysipelotrichia</taxon>
        <taxon>Erysipelotrichales</taxon>
        <taxon>Erysipelotrichaceae</taxon>
        <taxon>Copranaerobaculum</taxon>
    </lineage>
</organism>
<evidence type="ECO:0000256" key="8">
    <source>
        <dbReference type="SAM" id="Phobius"/>
    </source>
</evidence>
<reference evidence="9 10" key="2">
    <citation type="submission" date="2020-01" db="EMBL/GenBank/DDBJ databases">
        <title>Clostridiaceae sp. nov. isolated from the gut of human by culturomics.</title>
        <authorList>
            <person name="Chang Y."/>
        </authorList>
    </citation>
    <scope>NUCLEOTIDE SEQUENCE [LARGE SCALE GENOMIC DNA]</scope>
    <source>
        <strain evidence="9 10">DONG20-135</strain>
    </source>
</reference>